<evidence type="ECO:0000259" key="1">
    <source>
        <dbReference type="Pfam" id="PF13335"/>
    </source>
</evidence>
<proteinExistence type="predicted"/>
<accession>A0A5P1DEB3</accession>
<reference evidence="2 5" key="2">
    <citation type="submission" date="2021-01" db="EMBL/GenBank/DDBJ databases">
        <title>Antibiotic resistance and phylogeny of Pseudomonas spp. isolated over three decades from chicken meat in the Norwegian food chain.</title>
        <authorList>
            <person name="Moen B."/>
        </authorList>
    </citation>
    <scope>NUCLEOTIDE SEQUENCE [LARGE SCALE GENOMIC DNA]</scope>
    <source>
        <strain evidence="2 5">MF6766</strain>
    </source>
</reference>
<reference evidence="3 4" key="1">
    <citation type="submission" date="2019-08" db="EMBL/GenBank/DDBJ databases">
        <title>Pseudomonas haemolytica sp. nov. isolated from raw milk and skim milk concentrate.</title>
        <authorList>
            <person name="Hofmann K."/>
            <person name="Huptas C."/>
            <person name="Doll E."/>
            <person name="Scherer S."/>
            <person name="Wenning M."/>
        </authorList>
    </citation>
    <scope>NUCLEOTIDE SEQUENCE [LARGE SCALE GENOMIC DNA]</scope>
    <source>
        <strain evidence="3 4">DSM 108987</strain>
    </source>
</reference>
<sequence>MSLSAGLTRVWAVAQPCHRLFKVTRTLSDLEQAGEITRKHLAEGQQY</sequence>
<dbReference type="Pfam" id="PF13335">
    <property type="entry name" value="Mg_chelatase_C"/>
    <property type="match status" value="1"/>
</dbReference>
<dbReference type="InterPro" id="IPR025158">
    <property type="entry name" value="Mg_chelat-rel_C"/>
</dbReference>
<gene>
    <name evidence="3" type="ORF">FRT59_18085</name>
    <name evidence="2" type="ORF">JJD71_01620</name>
</gene>
<keyword evidence="5" id="KW-1185">Reference proteome</keyword>
<protein>
    <recommendedName>
        <fullName evidence="1">Mg chelatase-related protein C-terminal domain-containing protein</fullName>
    </recommendedName>
</protein>
<dbReference type="EMBL" id="JAENSR010000001">
    <property type="protein sequence ID" value="MBK3457762.1"/>
    <property type="molecule type" value="Genomic_DNA"/>
</dbReference>
<dbReference type="EMBL" id="VOIW01000005">
    <property type="protein sequence ID" value="MRJ38864.1"/>
    <property type="molecule type" value="Genomic_DNA"/>
</dbReference>
<organism evidence="3 4">
    <name type="scientific">Pseudomonas haemolytica</name>
    <dbReference type="NCBI Taxonomy" id="2600065"/>
    <lineage>
        <taxon>Bacteria</taxon>
        <taxon>Pseudomonadati</taxon>
        <taxon>Pseudomonadota</taxon>
        <taxon>Gammaproteobacteria</taxon>
        <taxon>Pseudomonadales</taxon>
        <taxon>Pseudomonadaceae</taxon>
        <taxon>Pseudomonas</taxon>
    </lineage>
</organism>
<evidence type="ECO:0000313" key="4">
    <source>
        <dbReference type="Proteomes" id="UP000408764"/>
    </source>
</evidence>
<dbReference type="AlphaFoldDB" id="A0A5P1DEB3"/>
<dbReference type="Proteomes" id="UP000620382">
    <property type="component" value="Unassembled WGS sequence"/>
</dbReference>
<dbReference type="Proteomes" id="UP000408764">
    <property type="component" value="Unassembled WGS sequence"/>
</dbReference>
<evidence type="ECO:0000313" key="2">
    <source>
        <dbReference type="EMBL" id="MBK3457762.1"/>
    </source>
</evidence>
<feature type="domain" description="Mg chelatase-related protein C-terminal" evidence="1">
    <location>
        <begin position="16"/>
        <end position="47"/>
    </location>
</feature>
<evidence type="ECO:0000313" key="5">
    <source>
        <dbReference type="Proteomes" id="UP000620382"/>
    </source>
</evidence>
<name>A0A5P1DEB3_9PSED</name>
<comment type="caution">
    <text evidence="3">The sequence shown here is derived from an EMBL/GenBank/DDBJ whole genome shotgun (WGS) entry which is preliminary data.</text>
</comment>
<evidence type="ECO:0000313" key="3">
    <source>
        <dbReference type="EMBL" id="MRJ38864.1"/>
    </source>
</evidence>